<proteinExistence type="predicted"/>
<gene>
    <name evidence="2" type="ORF">LX13_001882</name>
</gene>
<organism evidence="2 3">
    <name type="scientific">Williamsia maris</name>
    <dbReference type="NCBI Taxonomy" id="72806"/>
    <lineage>
        <taxon>Bacteria</taxon>
        <taxon>Bacillati</taxon>
        <taxon>Actinomycetota</taxon>
        <taxon>Actinomycetes</taxon>
        <taxon>Mycobacteriales</taxon>
        <taxon>Nocardiaceae</taxon>
        <taxon>Williamsia</taxon>
    </lineage>
</organism>
<name>A0ABT1HCT9_9NOCA</name>
<protein>
    <submittedName>
        <fullName evidence="2">Uncharacterized protein</fullName>
    </submittedName>
</protein>
<dbReference type="Proteomes" id="UP001206895">
    <property type="component" value="Unassembled WGS sequence"/>
</dbReference>
<dbReference type="EMBL" id="JAMTCJ010000002">
    <property type="protein sequence ID" value="MCP2176063.1"/>
    <property type="molecule type" value="Genomic_DNA"/>
</dbReference>
<accession>A0ABT1HCT9</accession>
<comment type="caution">
    <text evidence="2">The sequence shown here is derived from an EMBL/GenBank/DDBJ whole genome shotgun (WGS) entry which is preliminary data.</text>
</comment>
<evidence type="ECO:0000313" key="2">
    <source>
        <dbReference type="EMBL" id="MCP2176063.1"/>
    </source>
</evidence>
<reference evidence="2 3" key="1">
    <citation type="submission" date="2022-06" db="EMBL/GenBank/DDBJ databases">
        <title>Genomic Encyclopedia of Archaeal and Bacterial Type Strains, Phase II (KMG-II): from individual species to whole genera.</title>
        <authorList>
            <person name="Goeker M."/>
        </authorList>
    </citation>
    <scope>NUCLEOTIDE SEQUENCE [LARGE SCALE GENOMIC DNA]</scope>
    <source>
        <strain evidence="2 3">DSM 44693</strain>
    </source>
</reference>
<sequence>MDVTASGDPQSYSSGERVFGPPRGTFDPDWAATALRSNRPELDHPTSVRLVTQAWELLRERDIRGDELTAALASESGVDTDLAGAVSAIATETARFYLDRP</sequence>
<evidence type="ECO:0000256" key="1">
    <source>
        <dbReference type="SAM" id="MobiDB-lite"/>
    </source>
</evidence>
<feature type="region of interest" description="Disordered" evidence="1">
    <location>
        <begin position="1"/>
        <end position="25"/>
    </location>
</feature>
<evidence type="ECO:0000313" key="3">
    <source>
        <dbReference type="Proteomes" id="UP001206895"/>
    </source>
</evidence>
<keyword evidence="3" id="KW-1185">Reference proteome</keyword>